<dbReference type="EMBL" id="CP022957">
    <property type="protein sequence ID" value="ASV30010.1"/>
    <property type="molecule type" value="Genomic_DNA"/>
</dbReference>
<dbReference type="KEGG" id="marb:CJ263_07120"/>
<dbReference type="Pfam" id="PF13715">
    <property type="entry name" value="CarbopepD_reg_2"/>
    <property type="match status" value="1"/>
</dbReference>
<dbReference type="RefSeq" id="WP_094996631.1">
    <property type="nucleotide sequence ID" value="NZ_BMJL01000006.1"/>
</dbReference>
<dbReference type="InterPro" id="IPR008969">
    <property type="entry name" value="CarboxyPept-like_regulatory"/>
</dbReference>
<reference evidence="1 2" key="1">
    <citation type="submission" date="2017-08" db="EMBL/GenBank/DDBJ databases">
        <title>The complete genome sequence of Maribacter sp. B1, isolated from deep-sea sediment.</title>
        <authorList>
            <person name="Wu Y.-H."/>
            <person name="Cheng H."/>
            <person name="Xu X.-W."/>
        </authorList>
    </citation>
    <scope>NUCLEOTIDE SEQUENCE [LARGE SCALE GENOMIC DNA]</scope>
    <source>
        <strain evidence="1 2">B1</strain>
    </source>
</reference>
<gene>
    <name evidence="1" type="ORF">CJ263_07120</name>
</gene>
<keyword evidence="2" id="KW-1185">Reference proteome</keyword>
<sequence length="127" mass="14052">MRILFFVMIALVTTFTYAQSTGSIRGKILDKEMFSEPLLMATVSLKNTDLSDQTNFNGNFEITEVAPGNYTLAINFLGYEGLEIPVEIKEGQEVEILESLKAKTLSMPITAESSEKLTSDRSSGPLY</sequence>
<protein>
    <recommendedName>
        <fullName evidence="3">TonB-dependent receptor</fullName>
    </recommendedName>
</protein>
<dbReference type="SUPFAM" id="SSF49464">
    <property type="entry name" value="Carboxypeptidase regulatory domain-like"/>
    <property type="match status" value="1"/>
</dbReference>
<dbReference type="OrthoDB" id="1443962at2"/>
<organism evidence="1 2">
    <name type="scientific">Maribacter cobaltidurans</name>
    <dbReference type="NCBI Taxonomy" id="1178778"/>
    <lineage>
        <taxon>Bacteria</taxon>
        <taxon>Pseudomonadati</taxon>
        <taxon>Bacteroidota</taxon>
        <taxon>Flavobacteriia</taxon>
        <taxon>Flavobacteriales</taxon>
        <taxon>Flavobacteriaceae</taxon>
        <taxon>Maribacter</taxon>
    </lineage>
</organism>
<evidence type="ECO:0000313" key="1">
    <source>
        <dbReference type="EMBL" id="ASV30010.1"/>
    </source>
</evidence>
<dbReference type="AlphaFoldDB" id="A0A223V4E8"/>
<name>A0A223V4E8_9FLAO</name>
<dbReference type="Proteomes" id="UP000215244">
    <property type="component" value="Chromosome"/>
</dbReference>
<evidence type="ECO:0000313" key="2">
    <source>
        <dbReference type="Proteomes" id="UP000215244"/>
    </source>
</evidence>
<proteinExistence type="predicted"/>
<accession>A0A223V4E8</accession>
<dbReference type="Gene3D" id="2.60.40.1120">
    <property type="entry name" value="Carboxypeptidase-like, regulatory domain"/>
    <property type="match status" value="1"/>
</dbReference>
<evidence type="ECO:0008006" key="3">
    <source>
        <dbReference type="Google" id="ProtNLM"/>
    </source>
</evidence>